<evidence type="ECO:0000256" key="1">
    <source>
        <dbReference type="SAM" id="Coils"/>
    </source>
</evidence>
<feature type="coiled-coil region" evidence="1">
    <location>
        <begin position="174"/>
        <end position="208"/>
    </location>
</feature>
<protein>
    <submittedName>
        <fullName evidence="3">Coiled-coil domain containing 13</fullName>
    </submittedName>
</protein>
<keyword evidence="4" id="KW-1185">Reference proteome</keyword>
<dbReference type="GO" id="GO:1905515">
    <property type="term" value="P:non-motile cilium assembly"/>
    <property type="evidence" value="ECO:0007669"/>
    <property type="project" value="TreeGrafter"/>
</dbReference>
<dbReference type="PANTHER" id="PTHR31935">
    <property type="entry name" value="COILED-COIL DOMAIN-CONTAINING PROTEIN 13"/>
    <property type="match status" value="1"/>
</dbReference>
<dbReference type="PANTHER" id="PTHR31935:SF1">
    <property type="entry name" value="COILED-COIL DOMAIN-CONTAINING PROTEIN 13"/>
    <property type="match status" value="1"/>
</dbReference>
<feature type="region of interest" description="Disordered" evidence="2">
    <location>
        <begin position="257"/>
        <end position="279"/>
    </location>
</feature>
<feature type="coiled-coil region" evidence="1">
    <location>
        <begin position="113"/>
        <end position="147"/>
    </location>
</feature>
<keyword evidence="1" id="KW-0175">Coiled coil</keyword>
<feature type="region of interest" description="Disordered" evidence="2">
    <location>
        <begin position="363"/>
        <end position="392"/>
    </location>
</feature>
<feature type="coiled-coil region" evidence="1">
    <location>
        <begin position="288"/>
        <end position="343"/>
    </location>
</feature>
<evidence type="ECO:0000313" key="4">
    <source>
        <dbReference type="Proteomes" id="UP000265020"/>
    </source>
</evidence>
<evidence type="ECO:0000313" key="3">
    <source>
        <dbReference type="Ensembl" id="ENSCVAP00000015359.1"/>
    </source>
</evidence>
<reference evidence="3" key="1">
    <citation type="submission" date="2025-08" db="UniProtKB">
        <authorList>
            <consortium name="Ensembl"/>
        </authorList>
    </citation>
    <scope>IDENTIFICATION</scope>
</reference>
<dbReference type="InterPro" id="IPR038929">
    <property type="entry name" value="CCDC13"/>
</dbReference>
<proteinExistence type="predicted"/>
<dbReference type="Ensembl" id="ENSCVAT00000023430.1">
    <property type="protein sequence ID" value="ENSCVAP00000015359.1"/>
    <property type="gene ID" value="ENSCVAG00000018245.1"/>
</dbReference>
<dbReference type="GeneTree" id="ENSGT00390000000596"/>
<sequence>MDHDEHFHDLRLQFQMLQKQQNKRKLDLKKKKEQSNFNVTDSQEDLDLSNLLQQQNQTLLDQVRELRDQNGRLFKLLSEKDFEMKHLKKKRDEEKLALAGTSGLTGVVAATKIVELSKKIRELTAEIEQEKIRSKQNRNRIQELEKEDKSPSEDCEVNKNAVCLLYTLLTPLVVKSLQERLAAAQLKVTEYRNQVQSAKQELKVAQKVLLSEVGEEVNLQQVLNNPGSFRGRSQQILALQTRVQELERQLCHQRQSGIPSGEQQFPAPGVNHKSPSQNRNLNYIRTIEKEKRESYEKLSADYEALLKECGDVKKQLEASKARSRTQSEEVKNLKVQISSLREKRKHDDELVDVLMKRESQMQTLLKQLSRQQSEQSKEDKQNPRQQLGSVPLEHNKLIQKLKLVVAEKDATIRELRELSNQVKKKKKKNY</sequence>
<dbReference type="AlphaFoldDB" id="A0A3Q2DA52"/>
<feature type="coiled-coil region" evidence="1">
    <location>
        <begin position="398"/>
        <end position="428"/>
    </location>
</feature>
<dbReference type="Proteomes" id="UP000265020">
    <property type="component" value="Unassembled WGS sequence"/>
</dbReference>
<feature type="compositionally biased region" description="Polar residues" evidence="2">
    <location>
        <begin position="363"/>
        <end position="374"/>
    </location>
</feature>
<organism evidence="3 4">
    <name type="scientific">Cyprinodon variegatus</name>
    <name type="common">Sheepshead minnow</name>
    <dbReference type="NCBI Taxonomy" id="28743"/>
    <lineage>
        <taxon>Eukaryota</taxon>
        <taxon>Metazoa</taxon>
        <taxon>Chordata</taxon>
        <taxon>Craniata</taxon>
        <taxon>Vertebrata</taxon>
        <taxon>Euteleostomi</taxon>
        <taxon>Actinopterygii</taxon>
        <taxon>Neopterygii</taxon>
        <taxon>Teleostei</taxon>
        <taxon>Neoteleostei</taxon>
        <taxon>Acanthomorphata</taxon>
        <taxon>Ovalentaria</taxon>
        <taxon>Atherinomorphae</taxon>
        <taxon>Cyprinodontiformes</taxon>
        <taxon>Cyprinodontidae</taxon>
        <taxon>Cyprinodon</taxon>
    </lineage>
</organism>
<dbReference type="GO" id="GO:0031122">
    <property type="term" value="P:cytoplasmic microtubule organization"/>
    <property type="evidence" value="ECO:0007669"/>
    <property type="project" value="TreeGrafter"/>
</dbReference>
<accession>A0A3Q2DA52</accession>
<evidence type="ECO:0000256" key="2">
    <source>
        <dbReference type="SAM" id="MobiDB-lite"/>
    </source>
</evidence>
<reference evidence="3" key="2">
    <citation type="submission" date="2025-09" db="UniProtKB">
        <authorList>
            <consortium name="Ensembl"/>
        </authorList>
    </citation>
    <scope>IDENTIFICATION</scope>
</reference>
<dbReference type="GO" id="GO:0034451">
    <property type="term" value="C:centriolar satellite"/>
    <property type="evidence" value="ECO:0007669"/>
    <property type="project" value="TreeGrafter"/>
</dbReference>
<name>A0A3Q2DA52_CYPVA</name>